<dbReference type="PANTHER" id="PTHR21654:SF84">
    <property type="entry name" value="SI:DKEY-66I24.7"/>
    <property type="match status" value="1"/>
</dbReference>
<feature type="region of interest" description="Disordered" evidence="2">
    <location>
        <begin position="37"/>
        <end position="108"/>
    </location>
</feature>
<feature type="compositionally biased region" description="Acidic residues" evidence="2">
    <location>
        <begin position="58"/>
        <end position="71"/>
    </location>
</feature>
<name>A0ABC8SMH2_9AQUA</name>
<protein>
    <recommendedName>
        <fullName evidence="5">Transcription factor</fullName>
    </recommendedName>
</protein>
<keyword evidence="1" id="KW-0175">Coiled coil</keyword>
<gene>
    <name evidence="3" type="ORF">ILEXP_LOCUS27031</name>
</gene>
<dbReference type="PANTHER" id="PTHR21654">
    <property type="entry name" value="FI21293P1"/>
    <property type="match status" value="1"/>
</dbReference>
<proteinExistence type="predicted"/>
<reference evidence="3 4" key="1">
    <citation type="submission" date="2024-02" db="EMBL/GenBank/DDBJ databases">
        <authorList>
            <person name="Vignale AGUSTIN F."/>
            <person name="Sosa J E."/>
            <person name="Modenutti C."/>
        </authorList>
    </citation>
    <scope>NUCLEOTIDE SEQUENCE [LARGE SCALE GENOMIC DNA]</scope>
</reference>
<keyword evidence="4" id="KW-1185">Reference proteome</keyword>
<accession>A0ABC8SMH2</accession>
<evidence type="ECO:0000313" key="4">
    <source>
        <dbReference type="Proteomes" id="UP001642360"/>
    </source>
</evidence>
<dbReference type="Proteomes" id="UP001642360">
    <property type="component" value="Unassembled WGS sequence"/>
</dbReference>
<evidence type="ECO:0000256" key="2">
    <source>
        <dbReference type="SAM" id="MobiDB-lite"/>
    </source>
</evidence>
<organism evidence="3 4">
    <name type="scientific">Ilex paraguariensis</name>
    <name type="common">yerba mate</name>
    <dbReference type="NCBI Taxonomy" id="185542"/>
    <lineage>
        <taxon>Eukaryota</taxon>
        <taxon>Viridiplantae</taxon>
        <taxon>Streptophyta</taxon>
        <taxon>Embryophyta</taxon>
        <taxon>Tracheophyta</taxon>
        <taxon>Spermatophyta</taxon>
        <taxon>Magnoliopsida</taxon>
        <taxon>eudicotyledons</taxon>
        <taxon>Gunneridae</taxon>
        <taxon>Pentapetalae</taxon>
        <taxon>asterids</taxon>
        <taxon>campanulids</taxon>
        <taxon>Aquifoliales</taxon>
        <taxon>Aquifoliaceae</taxon>
        <taxon>Ilex</taxon>
    </lineage>
</organism>
<dbReference type="AlphaFoldDB" id="A0ABC8SMH2"/>
<feature type="coiled-coil region" evidence="1">
    <location>
        <begin position="155"/>
        <end position="182"/>
    </location>
</feature>
<comment type="caution">
    <text evidence="3">The sequence shown here is derived from an EMBL/GenBank/DDBJ whole genome shotgun (WGS) entry which is preliminary data.</text>
</comment>
<dbReference type="EMBL" id="CAUOFW020003169">
    <property type="protein sequence ID" value="CAK9158391.1"/>
    <property type="molecule type" value="Genomic_DNA"/>
</dbReference>
<evidence type="ECO:0000313" key="3">
    <source>
        <dbReference type="EMBL" id="CAK9158391.1"/>
    </source>
</evidence>
<feature type="compositionally biased region" description="Basic and acidic residues" evidence="2">
    <location>
        <begin position="89"/>
        <end position="104"/>
    </location>
</feature>
<evidence type="ECO:0008006" key="5">
    <source>
        <dbReference type="Google" id="ProtNLM"/>
    </source>
</evidence>
<evidence type="ECO:0000256" key="1">
    <source>
        <dbReference type="SAM" id="Coils"/>
    </source>
</evidence>
<sequence length="211" mass="25189">MVGKETSDPDDGRQCPFFEELHMVFTDRANNMQRLLLESEAGPGQAKKRAKRTNGDQFAEDFSEDEDDDANESDKEAITRSSNPRKRKAEREKRVQTEALEKPSRQPSIAHFNTSCSSLSGIQEMLLDFFQQQQKIEIQWRESVERREQEMRLFEQEWRQTMEKLEREKIMIEQAWREKEEKRWMREESRAEKRDALLTTLLNKLIHENHL</sequence>